<reference evidence="2 3" key="1">
    <citation type="submission" date="2018-01" db="EMBL/GenBank/DDBJ databases">
        <title>Whole genome sequencing of Histamine producing bacteria.</title>
        <authorList>
            <person name="Butler K."/>
        </authorList>
    </citation>
    <scope>NUCLEOTIDE SEQUENCE [LARGE SCALE GENOMIC DNA]</scope>
    <source>
        <strain evidence="2 3">JCM 12947</strain>
    </source>
</reference>
<dbReference type="Gene3D" id="1.20.1330.10">
    <property type="entry name" value="f41 fragment of flagellin, N-terminal domain"/>
    <property type="match status" value="1"/>
</dbReference>
<keyword evidence="3" id="KW-1185">Reference proteome</keyword>
<feature type="region of interest" description="Disordered" evidence="1">
    <location>
        <begin position="1"/>
        <end position="76"/>
    </location>
</feature>
<feature type="compositionally biased region" description="Low complexity" evidence="1">
    <location>
        <begin position="1"/>
        <end position="18"/>
    </location>
</feature>
<feature type="compositionally biased region" description="Basic and acidic residues" evidence="1">
    <location>
        <begin position="35"/>
        <end position="44"/>
    </location>
</feature>
<proteinExistence type="predicted"/>
<evidence type="ECO:0008006" key="4">
    <source>
        <dbReference type="Google" id="ProtNLM"/>
    </source>
</evidence>
<comment type="caution">
    <text evidence="2">The sequence shown here is derived from an EMBL/GenBank/DDBJ whole genome shotgun (WGS) entry which is preliminary data.</text>
</comment>
<evidence type="ECO:0000256" key="1">
    <source>
        <dbReference type="SAM" id="MobiDB-lite"/>
    </source>
</evidence>
<feature type="compositionally biased region" description="Low complexity" evidence="1">
    <location>
        <begin position="63"/>
        <end position="76"/>
    </location>
</feature>
<sequence>MVNQITSSHSTLRSSDSTQTDRIAKQQPVAAVAKVVEKKAKQEQQHSATSGKKRSLLVQTSEAHQQAAQAQSAQKALQNANDMLGQLRQLARRSLNAQEGKKDQLQQSLHQLKNKLTKLTREAKYEGEPVLHHDLTPRLSGEQHREEFSFKGMRLNTLRQQDEVLRFQFDSGVPSSVRSRIDNDENNHEIAEKLNKAFAPRSIQVEVDKYGDLAFNVPKAQWPEIKKGIWMSGGGQILPAGNPIKAKLEQRDKTAIEPQDLEFGKPQSTRKALADIERMMQKVQQSLAHITKVQQQVSQDLERLVATNMMKSGVINDEGVIEASWLAAPNNVSLQLLDNAVPTLLAQANASRHNVVALLEP</sequence>
<dbReference type="Proteomes" id="UP000240987">
    <property type="component" value="Unassembled WGS sequence"/>
</dbReference>
<feature type="compositionally biased region" description="Low complexity" evidence="1">
    <location>
        <begin position="25"/>
        <end position="34"/>
    </location>
</feature>
<dbReference type="OrthoDB" id="5828006at2"/>
<dbReference type="AlphaFoldDB" id="A0A2T3JE49"/>
<accession>A0A2T3JE49</accession>
<organism evidence="2 3">
    <name type="scientific">Photobacterium frigidiphilum</name>
    <dbReference type="NCBI Taxonomy" id="264736"/>
    <lineage>
        <taxon>Bacteria</taxon>
        <taxon>Pseudomonadati</taxon>
        <taxon>Pseudomonadota</taxon>
        <taxon>Gammaproteobacteria</taxon>
        <taxon>Vibrionales</taxon>
        <taxon>Vibrionaceae</taxon>
        <taxon>Photobacterium</taxon>
    </lineage>
</organism>
<dbReference type="SUPFAM" id="SSF64518">
    <property type="entry name" value="Phase 1 flagellin"/>
    <property type="match status" value="1"/>
</dbReference>
<name>A0A2T3JE49_9GAMM</name>
<evidence type="ECO:0000313" key="2">
    <source>
        <dbReference type="EMBL" id="PSU47177.1"/>
    </source>
</evidence>
<gene>
    <name evidence="2" type="ORF">C9J12_15725</name>
</gene>
<dbReference type="RefSeq" id="WP_107243585.1">
    <property type="nucleotide sequence ID" value="NZ_PYMJ01000016.1"/>
</dbReference>
<evidence type="ECO:0000313" key="3">
    <source>
        <dbReference type="Proteomes" id="UP000240987"/>
    </source>
</evidence>
<protein>
    <recommendedName>
        <fullName evidence="4">Flagellin</fullName>
    </recommendedName>
</protein>
<dbReference type="EMBL" id="PYMJ01000016">
    <property type="protein sequence ID" value="PSU47177.1"/>
    <property type="molecule type" value="Genomic_DNA"/>
</dbReference>